<dbReference type="Proteomes" id="UP000688137">
    <property type="component" value="Unassembled WGS sequence"/>
</dbReference>
<organism evidence="1 2">
    <name type="scientific">Paramecium primaurelia</name>
    <dbReference type="NCBI Taxonomy" id="5886"/>
    <lineage>
        <taxon>Eukaryota</taxon>
        <taxon>Sar</taxon>
        <taxon>Alveolata</taxon>
        <taxon>Ciliophora</taxon>
        <taxon>Intramacronucleata</taxon>
        <taxon>Oligohymenophorea</taxon>
        <taxon>Peniculida</taxon>
        <taxon>Parameciidae</taxon>
        <taxon>Paramecium</taxon>
    </lineage>
</organism>
<evidence type="ECO:0000313" key="2">
    <source>
        <dbReference type="Proteomes" id="UP000688137"/>
    </source>
</evidence>
<accession>A0A8S1PM50</accession>
<protein>
    <submittedName>
        <fullName evidence="1">Uncharacterized protein</fullName>
    </submittedName>
</protein>
<name>A0A8S1PM50_PARPR</name>
<sequence>MSYRNCDTIFTESQETNKNLNLSTPPIKKIFQSNEITFPQTLNRSNFQTPQTKNISLCNSEHKSFLKFQSQNSIGNINNLAQNLFKTNTSNQVQEYVSYITYNHNMIKNYILNSNIIFKIQTQQNLFYQLNFIIGLKKLNLVIVRRVSALNYIVIVLQLVNYVHQNVIVVVVLIILQIQQREINLWKKWQKGIQKHSIKKLRKQIKNWHILKDVIAERVVAKRSIVNVIKWVLNVLIIVNVMDAKIVHQINQ</sequence>
<comment type="caution">
    <text evidence="1">The sequence shown here is derived from an EMBL/GenBank/DDBJ whole genome shotgun (WGS) entry which is preliminary data.</text>
</comment>
<dbReference type="AlphaFoldDB" id="A0A8S1PM50"/>
<keyword evidence="2" id="KW-1185">Reference proteome</keyword>
<evidence type="ECO:0000313" key="1">
    <source>
        <dbReference type="EMBL" id="CAD8103793.1"/>
    </source>
</evidence>
<dbReference type="EMBL" id="CAJJDM010000125">
    <property type="protein sequence ID" value="CAD8103793.1"/>
    <property type="molecule type" value="Genomic_DNA"/>
</dbReference>
<proteinExistence type="predicted"/>
<reference evidence="1" key="1">
    <citation type="submission" date="2021-01" db="EMBL/GenBank/DDBJ databases">
        <authorList>
            <consortium name="Genoscope - CEA"/>
            <person name="William W."/>
        </authorList>
    </citation>
    <scope>NUCLEOTIDE SEQUENCE</scope>
</reference>
<gene>
    <name evidence="1" type="ORF">PPRIM_AZ9-3.1.T1220036</name>
</gene>